<evidence type="ECO:0000256" key="5">
    <source>
        <dbReference type="RuleBase" id="RU003877"/>
    </source>
</evidence>
<evidence type="ECO:0000256" key="2">
    <source>
        <dbReference type="ARBA" id="ARBA00022980"/>
    </source>
</evidence>
<reference evidence="7" key="1">
    <citation type="journal article" date="2022" name="ISME J.">
        <title>A general approach to explore prokaryotic protein glycosylation reveals the unique surface layer modulation of an anammox bacterium.</title>
        <authorList>
            <person name="Pabst M."/>
            <person name="Grouzdev D.S."/>
            <person name="Lawson C.E."/>
            <person name="Kleikamp H.B.C."/>
            <person name="de Ram C."/>
            <person name="Louwen R."/>
            <person name="Lin Y.M."/>
            <person name="Lucker S."/>
            <person name="van Loosdrecht M.C.M."/>
            <person name="Laureni M."/>
        </authorList>
    </citation>
    <scope>NUCLEOTIDE SEQUENCE</scope>
    <source>
        <strain evidence="7">BROCD043</strain>
    </source>
</reference>
<dbReference type="PROSITE" id="PS00783">
    <property type="entry name" value="RIBOSOMAL_L13"/>
    <property type="match status" value="1"/>
</dbReference>
<dbReference type="GO" id="GO:0006412">
    <property type="term" value="P:translation"/>
    <property type="evidence" value="ECO:0007669"/>
    <property type="project" value="UniProtKB-UniRule"/>
</dbReference>
<keyword evidence="3 4" id="KW-0687">Ribonucleoprotein</keyword>
<evidence type="ECO:0000256" key="4">
    <source>
        <dbReference type="HAMAP-Rule" id="MF_01366"/>
    </source>
</evidence>
<keyword evidence="2 4" id="KW-0689">Ribosomal protein</keyword>
<dbReference type="GO" id="GO:0003735">
    <property type="term" value="F:structural constituent of ribosome"/>
    <property type="evidence" value="ECO:0007669"/>
    <property type="project" value="InterPro"/>
</dbReference>
<comment type="function">
    <text evidence="4 6">This protein is one of the early assembly proteins of the 50S ribosomal subunit, although it is not seen to bind rRNA by itself. It is important during the early stages of 50S assembly.</text>
</comment>
<comment type="caution">
    <text evidence="7">The sequence shown here is derived from an EMBL/GenBank/DDBJ whole genome shotgun (WGS) entry which is preliminary data.</text>
</comment>
<evidence type="ECO:0000313" key="7">
    <source>
        <dbReference type="EMBL" id="MBW7953611.1"/>
    </source>
</evidence>
<dbReference type="InterPro" id="IPR036899">
    <property type="entry name" value="Ribosomal_uL13_sf"/>
</dbReference>
<dbReference type="PIRSF" id="PIRSF002181">
    <property type="entry name" value="Ribosomal_L13"/>
    <property type="match status" value="1"/>
</dbReference>
<sequence length="144" mass="16079">MNHTRSIKKSEVSQAWFLVDAKGVRLGKLASETAKLLLGKHKVTRAENMITGDAVVVINASEVDVHTRKLSQKKYYKHSGYIGGLKEESLEELLKTNPTRVIETAIKGMLPKTKLGRAIAKNLYVYAGDEHKHEAQQPSKLEIK</sequence>
<comment type="similarity">
    <text evidence="1 4 5">Belongs to the universal ribosomal protein uL13 family.</text>
</comment>
<evidence type="ECO:0000313" key="8">
    <source>
        <dbReference type="Proteomes" id="UP000781173"/>
    </source>
</evidence>
<dbReference type="NCBIfam" id="TIGR01066">
    <property type="entry name" value="rplM_bact"/>
    <property type="match status" value="1"/>
</dbReference>
<dbReference type="Pfam" id="PF00572">
    <property type="entry name" value="Ribosomal_L13"/>
    <property type="match status" value="1"/>
</dbReference>
<dbReference type="InterPro" id="IPR005822">
    <property type="entry name" value="Ribosomal_uL13"/>
</dbReference>
<organism evidence="7 8">
    <name type="scientific">Candidatus Dojkabacteria bacterium</name>
    <dbReference type="NCBI Taxonomy" id="2099670"/>
    <lineage>
        <taxon>Bacteria</taxon>
        <taxon>Candidatus Dojkabacteria</taxon>
    </lineage>
</organism>
<dbReference type="CDD" id="cd00392">
    <property type="entry name" value="Ribosomal_L13"/>
    <property type="match status" value="1"/>
</dbReference>
<dbReference type="GO" id="GO:0003729">
    <property type="term" value="F:mRNA binding"/>
    <property type="evidence" value="ECO:0007669"/>
    <property type="project" value="TreeGrafter"/>
</dbReference>
<dbReference type="PANTHER" id="PTHR11545">
    <property type="entry name" value="RIBOSOMAL PROTEIN L13"/>
    <property type="match status" value="1"/>
</dbReference>
<dbReference type="SUPFAM" id="SSF52161">
    <property type="entry name" value="Ribosomal protein L13"/>
    <property type="match status" value="1"/>
</dbReference>
<dbReference type="Gene3D" id="3.90.1180.10">
    <property type="entry name" value="Ribosomal protein L13"/>
    <property type="match status" value="1"/>
</dbReference>
<dbReference type="InterPro" id="IPR023563">
    <property type="entry name" value="Ribosomal_uL13_CS"/>
</dbReference>
<accession>A0A952DRU9</accession>
<gene>
    <name evidence="4 6 7" type="primary">rplM</name>
    <name evidence="7" type="ORF">H3C67_02390</name>
</gene>
<dbReference type="HAMAP" id="MF_01366">
    <property type="entry name" value="Ribosomal_uL13"/>
    <property type="match status" value="1"/>
</dbReference>
<dbReference type="EMBL" id="JACFOF010000004">
    <property type="protein sequence ID" value="MBW7953611.1"/>
    <property type="molecule type" value="Genomic_DNA"/>
</dbReference>
<dbReference type="InterPro" id="IPR005823">
    <property type="entry name" value="Ribosomal_uL13_bac-type"/>
</dbReference>
<proteinExistence type="inferred from homology"/>
<dbReference type="GO" id="GO:0017148">
    <property type="term" value="P:negative regulation of translation"/>
    <property type="evidence" value="ECO:0007669"/>
    <property type="project" value="TreeGrafter"/>
</dbReference>
<evidence type="ECO:0000256" key="1">
    <source>
        <dbReference type="ARBA" id="ARBA00006227"/>
    </source>
</evidence>
<name>A0A952DRU9_9BACT</name>
<dbReference type="Proteomes" id="UP000781173">
    <property type="component" value="Unassembled WGS sequence"/>
</dbReference>
<dbReference type="AlphaFoldDB" id="A0A952DRU9"/>
<dbReference type="PANTHER" id="PTHR11545:SF2">
    <property type="entry name" value="LARGE RIBOSOMAL SUBUNIT PROTEIN UL13M"/>
    <property type="match status" value="1"/>
</dbReference>
<evidence type="ECO:0000256" key="3">
    <source>
        <dbReference type="ARBA" id="ARBA00023274"/>
    </source>
</evidence>
<evidence type="ECO:0000256" key="6">
    <source>
        <dbReference type="RuleBase" id="RU003878"/>
    </source>
</evidence>
<protein>
    <recommendedName>
        <fullName evidence="4">Large ribosomal subunit protein uL13</fullName>
    </recommendedName>
</protein>
<dbReference type="GO" id="GO:0022625">
    <property type="term" value="C:cytosolic large ribosomal subunit"/>
    <property type="evidence" value="ECO:0007669"/>
    <property type="project" value="TreeGrafter"/>
</dbReference>
<comment type="subunit">
    <text evidence="4">Part of the 50S ribosomal subunit.</text>
</comment>